<dbReference type="Pfam" id="PF00332">
    <property type="entry name" value="Glyco_hydro_17"/>
    <property type="match status" value="1"/>
</dbReference>
<dbReference type="SMR" id="A0A0P0XQ41"/>
<reference evidence="6 7" key="2">
    <citation type="journal article" date="2013" name="Plant Cell Physiol.">
        <title>Rice Annotation Project Database (RAP-DB): an integrative and interactive database for rice genomics.</title>
        <authorList>
            <person name="Sakai H."/>
            <person name="Lee S.S."/>
            <person name="Tanaka T."/>
            <person name="Numa H."/>
            <person name="Kim J."/>
            <person name="Kawahara Y."/>
            <person name="Wakimoto H."/>
            <person name="Yang C.C."/>
            <person name="Iwamoto M."/>
            <person name="Abe T."/>
            <person name="Yamada Y."/>
            <person name="Muto A."/>
            <person name="Inokuchi H."/>
            <person name="Ikemura T."/>
            <person name="Matsumoto T."/>
            <person name="Sasaki T."/>
            <person name="Itoh T."/>
        </authorList>
    </citation>
    <scope>NUCLEOTIDE SEQUENCE [LARGE SCALE GENOMIC DNA]</scope>
    <source>
        <strain evidence="7">cv. Nipponbare</strain>
    </source>
</reference>
<dbReference type="GO" id="GO:0005975">
    <property type="term" value="P:carbohydrate metabolic process"/>
    <property type="evidence" value="ECO:0007669"/>
    <property type="project" value="InterPro"/>
</dbReference>
<dbReference type="Gene3D" id="3.20.20.80">
    <property type="entry name" value="Glycosidases"/>
    <property type="match status" value="1"/>
</dbReference>
<dbReference type="GO" id="GO:0042973">
    <property type="term" value="F:glucan endo-1,3-beta-D-glucosidase activity"/>
    <property type="evidence" value="ECO:0007669"/>
    <property type="project" value="UniProtKB-ARBA"/>
</dbReference>
<keyword evidence="7" id="KW-1185">Reference proteome</keyword>
<reference evidence="7" key="1">
    <citation type="journal article" date="2005" name="Nature">
        <title>The map-based sequence of the rice genome.</title>
        <authorList>
            <consortium name="International rice genome sequencing project (IRGSP)"/>
            <person name="Matsumoto T."/>
            <person name="Wu J."/>
            <person name="Kanamori H."/>
            <person name="Katayose Y."/>
            <person name="Fujisawa M."/>
            <person name="Namiki N."/>
            <person name="Mizuno H."/>
            <person name="Yamamoto K."/>
            <person name="Antonio B.A."/>
            <person name="Baba T."/>
            <person name="Sakata K."/>
            <person name="Nagamura Y."/>
            <person name="Aoki H."/>
            <person name="Arikawa K."/>
            <person name="Arita K."/>
            <person name="Bito T."/>
            <person name="Chiden Y."/>
            <person name="Fujitsuka N."/>
            <person name="Fukunaka R."/>
            <person name="Hamada M."/>
            <person name="Harada C."/>
            <person name="Hayashi A."/>
            <person name="Hijishita S."/>
            <person name="Honda M."/>
            <person name="Hosokawa S."/>
            <person name="Ichikawa Y."/>
            <person name="Idonuma A."/>
            <person name="Iijima M."/>
            <person name="Ikeda M."/>
            <person name="Ikeno M."/>
            <person name="Ito K."/>
            <person name="Ito S."/>
            <person name="Ito T."/>
            <person name="Ito Y."/>
            <person name="Ito Y."/>
            <person name="Iwabuchi A."/>
            <person name="Kamiya K."/>
            <person name="Karasawa W."/>
            <person name="Kurita K."/>
            <person name="Katagiri S."/>
            <person name="Kikuta A."/>
            <person name="Kobayashi H."/>
            <person name="Kobayashi N."/>
            <person name="Machita K."/>
            <person name="Maehara T."/>
            <person name="Masukawa M."/>
            <person name="Mizubayashi T."/>
            <person name="Mukai Y."/>
            <person name="Nagasaki H."/>
            <person name="Nagata Y."/>
            <person name="Naito S."/>
            <person name="Nakashima M."/>
            <person name="Nakama Y."/>
            <person name="Nakamichi Y."/>
            <person name="Nakamura M."/>
            <person name="Meguro A."/>
            <person name="Negishi M."/>
            <person name="Ohta I."/>
            <person name="Ohta T."/>
            <person name="Okamoto M."/>
            <person name="Ono N."/>
            <person name="Saji S."/>
            <person name="Sakaguchi M."/>
            <person name="Sakai K."/>
            <person name="Shibata M."/>
            <person name="Shimokawa T."/>
            <person name="Song J."/>
            <person name="Takazaki Y."/>
            <person name="Terasawa K."/>
            <person name="Tsugane M."/>
            <person name="Tsuji K."/>
            <person name="Ueda S."/>
            <person name="Waki K."/>
            <person name="Yamagata H."/>
            <person name="Yamamoto M."/>
            <person name="Yamamoto S."/>
            <person name="Yamane H."/>
            <person name="Yoshiki S."/>
            <person name="Yoshihara R."/>
            <person name="Yukawa K."/>
            <person name="Zhong H."/>
            <person name="Yano M."/>
            <person name="Yuan Q."/>
            <person name="Ouyang S."/>
            <person name="Liu J."/>
            <person name="Jones K.M."/>
            <person name="Gansberger K."/>
            <person name="Moffat K."/>
            <person name="Hill J."/>
            <person name="Bera J."/>
            <person name="Fadrosh D."/>
            <person name="Jin S."/>
            <person name="Johri S."/>
            <person name="Kim M."/>
            <person name="Overton L."/>
            <person name="Reardon M."/>
            <person name="Tsitrin T."/>
            <person name="Vuong H."/>
            <person name="Weaver B."/>
            <person name="Ciecko A."/>
            <person name="Tallon L."/>
            <person name="Jackson J."/>
            <person name="Pai G."/>
            <person name="Aken S.V."/>
            <person name="Utterback T."/>
            <person name="Reidmuller S."/>
            <person name="Feldblyum T."/>
            <person name="Hsiao J."/>
            <person name="Zismann V."/>
            <person name="Iobst S."/>
            <person name="de Vazeille A.R."/>
            <person name="Buell C.R."/>
            <person name="Ying K."/>
            <person name="Li Y."/>
            <person name="Lu T."/>
            <person name="Huang Y."/>
            <person name="Zhao Q."/>
            <person name="Feng Q."/>
            <person name="Zhang L."/>
            <person name="Zhu J."/>
            <person name="Weng Q."/>
            <person name="Mu J."/>
            <person name="Lu Y."/>
            <person name="Fan D."/>
            <person name="Liu Y."/>
            <person name="Guan J."/>
            <person name="Zhang Y."/>
            <person name="Yu S."/>
            <person name="Liu X."/>
            <person name="Zhang Y."/>
            <person name="Hong G."/>
            <person name="Han B."/>
            <person name="Choisne N."/>
            <person name="Demange N."/>
            <person name="Orjeda G."/>
            <person name="Samain S."/>
            <person name="Cattolico L."/>
            <person name="Pelletier E."/>
            <person name="Couloux A."/>
            <person name="Segurens B."/>
            <person name="Wincker P."/>
            <person name="D'Hont A."/>
            <person name="Scarpelli C."/>
            <person name="Weissenbach J."/>
            <person name="Salanoubat M."/>
            <person name="Quetier F."/>
            <person name="Yu Y."/>
            <person name="Kim H.R."/>
            <person name="Rambo T."/>
            <person name="Currie J."/>
            <person name="Collura K."/>
            <person name="Luo M."/>
            <person name="Yang T."/>
            <person name="Ammiraju J.S.S."/>
            <person name="Engler F."/>
            <person name="Soderlund C."/>
            <person name="Wing R.A."/>
            <person name="Palmer L.E."/>
            <person name="de la Bastide M."/>
            <person name="Spiegel L."/>
            <person name="Nascimento L."/>
            <person name="Zutavern T."/>
            <person name="O'Shaughnessy A."/>
            <person name="Dike S."/>
            <person name="Dedhia N."/>
            <person name="Preston R."/>
            <person name="Balija V."/>
            <person name="McCombie W.R."/>
            <person name="Chow T."/>
            <person name="Chen H."/>
            <person name="Chung M."/>
            <person name="Chen C."/>
            <person name="Shaw J."/>
            <person name="Wu H."/>
            <person name="Hsiao K."/>
            <person name="Chao Y."/>
            <person name="Chu M."/>
            <person name="Cheng C."/>
            <person name="Hour A."/>
            <person name="Lee P."/>
            <person name="Lin S."/>
            <person name="Lin Y."/>
            <person name="Liou J."/>
            <person name="Liu S."/>
            <person name="Hsing Y."/>
            <person name="Raghuvanshi S."/>
            <person name="Mohanty A."/>
            <person name="Bharti A.K."/>
            <person name="Gaur A."/>
            <person name="Gupta V."/>
            <person name="Kumar D."/>
            <person name="Ravi V."/>
            <person name="Vij S."/>
            <person name="Kapur A."/>
            <person name="Khurana P."/>
            <person name="Khurana P."/>
            <person name="Khurana J.P."/>
            <person name="Tyagi A.K."/>
            <person name="Gaikwad K."/>
            <person name="Singh A."/>
            <person name="Dalal V."/>
            <person name="Srivastava S."/>
            <person name="Dixit A."/>
            <person name="Pal A.K."/>
            <person name="Ghazi I.A."/>
            <person name="Yadav M."/>
            <person name="Pandit A."/>
            <person name="Bhargava A."/>
            <person name="Sureshbabu K."/>
            <person name="Batra K."/>
            <person name="Sharma T.R."/>
            <person name="Mohapatra T."/>
            <person name="Singh N.K."/>
            <person name="Messing J."/>
            <person name="Nelson A.B."/>
            <person name="Fuks G."/>
            <person name="Kavchok S."/>
            <person name="Keizer G."/>
            <person name="Linton E."/>
            <person name="Llaca V."/>
            <person name="Song R."/>
            <person name="Tanyolac B."/>
            <person name="Young S."/>
            <person name="Ho-Il K."/>
            <person name="Hahn J.H."/>
            <person name="Sangsakoo G."/>
            <person name="Vanavichit A."/>
            <person name="de Mattos Luiz.A.T."/>
            <person name="Zimmer P.D."/>
            <person name="Malone G."/>
            <person name="Dellagostin O."/>
            <person name="de Oliveira A.C."/>
            <person name="Bevan M."/>
            <person name="Bancroft I."/>
            <person name="Minx P."/>
            <person name="Cordum H."/>
            <person name="Wilson R."/>
            <person name="Cheng Z."/>
            <person name="Jin W."/>
            <person name="Jiang J."/>
            <person name="Leong S.A."/>
            <person name="Iwama H."/>
            <person name="Gojobori T."/>
            <person name="Itoh T."/>
            <person name="Niimura Y."/>
            <person name="Fujii Y."/>
            <person name="Habara T."/>
            <person name="Sakai H."/>
            <person name="Sato Y."/>
            <person name="Wilson G."/>
            <person name="Kumar K."/>
            <person name="McCouch S."/>
            <person name="Juretic N."/>
            <person name="Hoen D."/>
            <person name="Wright S."/>
            <person name="Bruskiewich R."/>
            <person name="Bureau T."/>
            <person name="Miyao A."/>
            <person name="Hirochika H."/>
            <person name="Nishikawa T."/>
            <person name="Kadowaki K."/>
            <person name="Sugiura M."/>
            <person name="Burr B."/>
            <person name="Sasaki T."/>
        </authorList>
    </citation>
    <scope>NUCLEOTIDE SEQUENCE [LARGE SCALE GENOMIC DNA]</scope>
    <source>
        <strain evidence="7">cv. Nipponbare</strain>
    </source>
</reference>
<dbReference type="PROSITE" id="PS00587">
    <property type="entry name" value="GLYCOSYL_HYDROL_F17"/>
    <property type="match status" value="1"/>
</dbReference>
<keyword evidence="8 9" id="KW-1267">Proteomics identification</keyword>
<dbReference type="SUPFAM" id="SSF51445">
    <property type="entry name" value="(Trans)glycosidases"/>
    <property type="match status" value="1"/>
</dbReference>
<dbReference type="PaxDb" id="39947-A0A0P0XQ41"/>
<evidence type="ECO:0000313" key="7">
    <source>
        <dbReference type="Proteomes" id="UP000059680"/>
    </source>
</evidence>
<reference evidence="6 7" key="3">
    <citation type="journal article" date="2013" name="Rice">
        <title>Improvement of the Oryza sativa Nipponbare reference genome using next generation sequence and optical map data.</title>
        <authorList>
            <person name="Kawahara Y."/>
            <person name="de la Bastide M."/>
            <person name="Hamilton J.P."/>
            <person name="Kanamori H."/>
            <person name="McCombie W.R."/>
            <person name="Ouyang S."/>
            <person name="Schwartz D.C."/>
            <person name="Tanaka T."/>
            <person name="Wu J."/>
            <person name="Zhou S."/>
            <person name="Childs K.L."/>
            <person name="Davidson R.M."/>
            <person name="Lin H."/>
            <person name="Quesada-Ocampo L."/>
            <person name="Vaillancourt B."/>
            <person name="Sakai H."/>
            <person name="Lee S.S."/>
            <person name="Kim J."/>
            <person name="Numa H."/>
            <person name="Itoh T."/>
            <person name="Buell C.R."/>
            <person name="Matsumoto T."/>
        </authorList>
    </citation>
    <scope>NUCLEOTIDE SEQUENCE [LARGE SCALE GENOMIC DNA]</scope>
    <source>
        <strain evidence="7">cv. Nipponbare</strain>
    </source>
</reference>
<organism evidence="6 7">
    <name type="scientific">Oryza sativa subsp. japonica</name>
    <name type="common">Rice</name>
    <dbReference type="NCBI Taxonomy" id="39947"/>
    <lineage>
        <taxon>Eukaryota</taxon>
        <taxon>Viridiplantae</taxon>
        <taxon>Streptophyta</taxon>
        <taxon>Embryophyta</taxon>
        <taxon>Tracheophyta</taxon>
        <taxon>Spermatophyta</taxon>
        <taxon>Magnoliopsida</taxon>
        <taxon>Liliopsida</taxon>
        <taxon>Poales</taxon>
        <taxon>Poaceae</taxon>
        <taxon>BOP clade</taxon>
        <taxon>Oryzoideae</taxon>
        <taxon>Oryzeae</taxon>
        <taxon>Oryzinae</taxon>
        <taxon>Oryza</taxon>
        <taxon>Oryza sativa</taxon>
    </lineage>
</organism>
<sequence>NSNNNAVLRLALATSIPMATRAALCWRHVAVFAAALLAAAAVVVAGDPGKIGICHGRVGSNLPPPAAAAALLRQNGITKARLFLPDPAVLPAFAAAGIDLMVGVPNENLTFLSAAGPDGALRWLQSAVLAHAPADRVRYLAVGNEVLYNNQFYAPHLVPAMHNLHAALVSLGLGDKVKVSSAHASSVLASSYPPSAGAFDAASLDVLRPMLRFLADTGAPFMVNTYPFISYVNDPVNVQLGYALFGAGAPAVSDGALVYTNMFDATVDALAAALDREGFGAVPIAVTETGWPTAGHPAATPQNAAAYNAKIVERVARGAGTPRRPGVPVEVFLFDLYDEDGKPGAEFERHFGIFRADGSKAYNINFA</sequence>
<comment type="similarity">
    <text evidence="1 4">Belongs to the glycosyl hydrolase 17 family.</text>
</comment>
<feature type="non-terminal residue" evidence="6">
    <location>
        <position position="1"/>
    </location>
</feature>
<dbReference type="FunFam" id="3.20.20.80:FF:000010">
    <property type="entry name" value="glucan endo-1,3-beta-glucosidase, basic"/>
    <property type="match status" value="1"/>
</dbReference>
<evidence type="ECO:0000256" key="3">
    <source>
        <dbReference type="ARBA" id="ARBA00023295"/>
    </source>
</evidence>
<name>A0A0P0XQ41_ORYSJ</name>
<keyword evidence="3 5" id="KW-0326">Glycosidase</keyword>
<dbReference type="Gramene" id="Os09t0533200-00">
    <property type="protein sequence ID" value="Os09t0533200-00"/>
    <property type="gene ID" value="Os09g0533200"/>
</dbReference>
<dbReference type="FunCoup" id="A0A0P0XQ41">
    <property type="interactions" value="39"/>
</dbReference>
<dbReference type="EMBL" id="AP014965">
    <property type="protein sequence ID" value="BAT09120.1"/>
    <property type="molecule type" value="Genomic_DNA"/>
</dbReference>
<dbReference type="AlphaFoldDB" id="A0A0P0XQ41"/>
<dbReference type="eggNOG" id="ENOG502QW5X">
    <property type="taxonomic scope" value="Eukaryota"/>
</dbReference>
<evidence type="ECO:0000256" key="1">
    <source>
        <dbReference type="ARBA" id="ARBA00008773"/>
    </source>
</evidence>
<accession>A0A0P0XQ41</accession>
<gene>
    <name evidence="6" type="ordered locus">Os09g0533200</name>
    <name evidence="6" type="ORF">OSNPB_090533200</name>
</gene>
<evidence type="ECO:0007829" key="9">
    <source>
        <dbReference type="ProteomicsDB" id="A0A0P0XQ41"/>
    </source>
</evidence>
<evidence type="ECO:0007829" key="8">
    <source>
        <dbReference type="PeptideAtlas" id="A0A0P0XQ41"/>
    </source>
</evidence>
<proteinExistence type="evidence at protein level"/>
<evidence type="ECO:0000256" key="2">
    <source>
        <dbReference type="ARBA" id="ARBA00022801"/>
    </source>
</evidence>
<dbReference type="OMA" id="PIGICYG"/>
<evidence type="ECO:0000256" key="5">
    <source>
        <dbReference type="RuleBase" id="RU004336"/>
    </source>
</evidence>
<keyword evidence="2 5" id="KW-0378">Hydrolase</keyword>
<dbReference type="InterPro" id="IPR017853">
    <property type="entry name" value="GH"/>
</dbReference>
<dbReference type="InterPro" id="IPR044965">
    <property type="entry name" value="Glyco_hydro_17_plant"/>
</dbReference>
<protein>
    <submittedName>
        <fullName evidence="6">Os09g0533200 protein</fullName>
    </submittedName>
</protein>
<evidence type="ECO:0000313" key="6">
    <source>
        <dbReference type="EMBL" id="BAT09120.1"/>
    </source>
</evidence>
<dbReference type="InterPro" id="IPR000490">
    <property type="entry name" value="Glyco_hydro_17"/>
</dbReference>
<dbReference type="Proteomes" id="UP000059680">
    <property type="component" value="Chromosome 9"/>
</dbReference>
<evidence type="ECO:0000256" key="4">
    <source>
        <dbReference type="RuleBase" id="RU004335"/>
    </source>
</evidence>
<dbReference type="InParanoid" id="A0A0P0XQ41"/>
<dbReference type="PANTHER" id="PTHR32227">
    <property type="entry name" value="GLUCAN ENDO-1,3-BETA-GLUCOSIDASE BG1-RELATED-RELATED"/>
    <property type="match status" value="1"/>
</dbReference>